<comment type="function">
    <text evidence="5">Bidirectionally degrades single-stranded DNA into large acid-insoluble oligonucleotides, which are then degraded further into small acid-soluble oligonucleotides.</text>
</comment>
<dbReference type="NCBIfam" id="TIGR00237">
    <property type="entry name" value="xseA"/>
    <property type="match status" value="1"/>
</dbReference>
<comment type="catalytic activity">
    <reaction evidence="5 6">
        <text>Exonucleolytic cleavage in either 5'- to 3'- or 3'- to 5'-direction to yield nucleoside 5'-phosphates.</text>
        <dbReference type="EC" id="3.1.11.6"/>
    </reaction>
</comment>
<comment type="subcellular location">
    <subcellularLocation>
        <location evidence="5 6">Cytoplasm</location>
    </subcellularLocation>
</comment>
<dbReference type="GO" id="GO:0003676">
    <property type="term" value="F:nucleic acid binding"/>
    <property type="evidence" value="ECO:0007669"/>
    <property type="project" value="InterPro"/>
</dbReference>
<gene>
    <name evidence="5" type="primary">xseA</name>
    <name evidence="9" type="ORF">IPH26_11905</name>
</gene>
<keyword evidence="1 5" id="KW-0963">Cytoplasm</keyword>
<evidence type="ECO:0000256" key="5">
    <source>
        <dbReference type="HAMAP-Rule" id="MF_00378"/>
    </source>
</evidence>
<keyword evidence="3 5" id="KW-0378">Hydrolase</keyword>
<comment type="caution">
    <text evidence="9">The sequence shown here is derived from an EMBL/GenBank/DDBJ whole genome shotgun (WGS) entry which is preliminary data.</text>
</comment>
<comment type="similarity">
    <text evidence="5 6">Belongs to the XseA family.</text>
</comment>
<dbReference type="GO" id="GO:0008855">
    <property type="term" value="F:exodeoxyribonuclease VII activity"/>
    <property type="evidence" value="ECO:0007669"/>
    <property type="project" value="UniProtKB-UniRule"/>
</dbReference>
<dbReference type="InterPro" id="IPR003753">
    <property type="entry name" value="Exonuc_VII_L"/>
</dbReference>
<keyword evidence="2 5" id="KW-0540">Nuclease</keyword>
<dbReference type="GO" id="GO:0006308">
    <property type="term" value="P:DNA catabolic process"/>
    <property type="evidence" value="ECO:0007669"/>
    <property type="project" value="UniProtKB-UniRule"/>
</dbReference>
<dbReference type="PANTHER" id="PTHR30008">
    <property type="entry name" value="EXODEOXYRIBONUCLEASE 7 LARGE SUBUNIT"/>
    <property type="match status" value="1"/>
</dbReference>
<sequence length="452" mass="48734">MSTPVPQPIPPAISASAPVFSVSSLNRLVRETLERALPLSWISGEISNLTRAASGHVYFSLRDASAQARCVMFRNRAQLVPFELANGLQVEVRALVTLYEARGDFQLNVETARRAGLGALFEAFARLKDKLAAEGLFDDARKRPLPRFPRRIGVITSLQAAALRDVLAALARRAPQIPILVHAVPVQGEGAAAEIANALRLAAARNECEVLIVARGGGSIEDLWAFNEENLARAIAACPMPVIAGIGHESDFTIADLVADQRAATPTAAAELASAGWFAARIQFPELGRKLRNAIEAILARHMQQVDVAARRLVHPAQRLREAASRLAHLGARITSAASRGIERNAAQLVRLRLTWNAHRPDFAAMRTRCEGAESRLTMSWARTHADLGSRIARLADALAHLNPQATLDRGYSITYAADGSIVRNSKTVAPGNQVSIRFAAGTAHASITRSD</sequence>
<evidence type="ECO:0000313" key="10">
    <source>
        <dbReference type="Proteomes" id="UP000807785"/>
    </source>
</evidence>
<evidence type="ECO:0000256" key="1">
    <source>
        <dbReference type="ARBA" id="ARBA00022490"/>
    </source>
</evidence>
<dbReference type="PANTHER" id="PTHR30008:SF0">
    <property type="entry name" value="EXODEOXYRIBONUCLEASE 7 LARGE SUBUNIT"/>
    <property type="match status" value="1"/>
</dbReference>
<dbReference type="EC" id="3.1.11.6" evidence="5"/>
<feature type="domain" description="Exonuclease VII large subunit C-terminal" evidence="7">
    <location>
        <begin position="136"/>
        <end position="446"/>
    </location>
</feature>
<dbReference type="AlphaFoldDB" id="A0A9D7DZC8"/>
<dbReference type="Proteomes" id="UP000807785">
    <property type="component" value="Unassembled WGS sequence"/>
</dbReference>
<evidence type="ECO:0000313" key="9">
    <source>
        <dbReference type="EMBL" id="MBK6973606.1"/>
    </source>
</evidence>
<evidence type="ECO:0000256" key="6">
    <source>
        <dbReference type="RuleBase" id="RU004355"/>
    </source>
</evidence>
<keyword evidence="4 5" id="KW-0269">Exonuclease</keyword>
<dbReference type="Pfam" id="PF13742">
    <property type="entry name" value="tRNA_anti_2"/>
    <property type="match status" value="1"/>
</dbReference>
<dbReference type="GO" id="GO:0005737">
    <property type="term" value="C:cytoplasm"/>
    <property type="evidence" value="ECO:0007669"/>
    <property type="project" value="UniProtKB-SubCell"/>
</dbReference>
<proteinExistence type="inferred from homology"/>
<protein>
    <recommendedName>
        <fullName evidence="5">Exodeoxyribonuclease 7 large subunit</fullName>
        <ecNumber evidence="5">3.1.11.6</ecNumber>
    </recommendedName>
    <alternativeName>
        <fullName evidence="5">Exodeoxyribonuclease VII large subunit</fullName>
        <shortName evidence="5">Exonuclease VII large subunit</shortName>
    </alternativeName>
</protein>
<dbReference type="Pfam" id="PF02601">
    <property type="entry name" value="Exonuc_VII_L"/>
    <property type="match status" value="1"/>
</dbReference>
<dbReference type="InterPro" id="IPR025824">
    <property type="entry name" value="OB-fold_nuc-bd_dom"/>
</dbReference>
<evidence type="ECO:0000259" key="8">
    <source>
        <dbReference type="Pfam" id="PF13742"/>
    </source>
</evidence>
<dbReference type="HAMAP" id="MF_00378">
    <property type="entry name" value="Exonuc_7_L"/>
    <property type="match status" value="1"/>
</dbReference>
<dbReference type="EMBL" id="JADJEV010000003">
    <property type="protein sequence ID" value="MBK6973606.1"/>
    <property type="molecule type" value="Genomic_DNA"/>
</dbReference>
<accession>A0A9D7DZC8</accession>
<reference evidence="9" key="1">
    <citation type="submission" date="2020-10" db="EMBL/GenBank/DDBJ databases">
        <title>Connecting structure to function with the recovery of over 1000 high-quality activated sludge metagenome-assembled genomes encoding full-length rRNA genes using long-read sequencing.</title>
        <authorList>
            <person name="Singleton C.M."/>
            <person name="Petriglieri F."/>
            <person name="Kristensen J.M."/>
            <person name="Kirkegaard R.H."/>
            <person name="Michaelsen T.Y."/>
            <person name="Andersen M.H."/>
            <person name="Karst S.M."/>
            <person name="Dueholm M.S."/>
            <person name="Nielsen P.H."/>
            <person name="Albertsen M."/>
        </authorList>
    </citation>
    <scope>NUCLEOTIDE SEQUENCE</scope>
    <source>
        <strain evidence="9">Bjer_18-Q3-R1-45_BAT3C.347</strain>
    </source>
</reference>
<dbReference type="CDD" id="cd04489">
    <property type="entry name" value="ExoVII_LU_OBF"/>
    <property type="match status" value="1"/>
</dbReference>
<name>A0A9D7DZC8_9PROT</name>
<dbReference type="GO" id="GO:0009318">
    <property type="term" value="C:exodeoxyribonuclease VII complex"/>
    <property type="evidence" value="ECO:0007669"/>
    <property type="project" value="UniProtKB-UniRule"/>
</dbReference>
<dbReference type="InterPro" id="IPR020579">
    <property type="entry name" value="Exonuc_VII_lsu_C"/>
</dbReference>
<evidence type="ECO:0000256" key="2">
    <source>
        <dbReference type="ARBA" id="ARBA00022722"/>
    </source>
</evidence>
<feature type="domain" description="OB-fold nucleic acid binding" evidence="8">
    <location>
        <begin position="20"/>
        <end position="111"/>
    </location>
</feature>
<evidence type="ECO:0000259" key="7">
    <source>
        <dbReference type="Pfam" id="PF02601"/>
    </source>
</evidence>
<organism evidence="9 10">
    <name type="scientific">Candidatus Methylophosphatis roskildensis</name>
    <dbReference type="NCBI Taxonomy" id="2899263"/>
    <lineage>
        <taxon>Bacteria</taxon>
        <taxon>Pseudomonadati</taxon>
        <taxon>Pseudomonadota</taxon>
        <taxon>Betaproteobacteria</taxon>
        <taxon>Nitrosomonadales</taxon>
        <taxon>Sterolibacteriaceae</taxon>
        <taxon>Candidatus Methylophosphatis</taxon>
    </lineage>
</organism>
<comment type="subunit">
    <text evidence="5">Heterooligomer composed of large and small subunits.</text>
</comment>
<evidence type="ECO:0000256" key="4">
    <source>
        <dbReference type="ARBA" id="ARBA00022839"/>
    </source>
</evidence>
<evidence type="ECO:0000256" key="3">
    <source>
        <dbReference type="ARBA" id="ARBA00022801"/>
    </source>
</evidence>